<dbReference type="Proteomes" id="UP000026913">
    <property type="component" value="Chromosome"/>
</dbReference>
<keyword evidence="1" id="KW-0472">Membrane</keyword>
<keyword evidence="1" id="KW-0812">Transmembrane</keyword>
<dbReference type="KEGG" id="pman:OU5_3153"/>
<proteinExistence type="predicted"/>
<evidence type="ECO:0008006" key="4">
    <source>
        <dbReference type="Google" id="ProtNLM"/>
    </source>
</evidence>
<evidence type="ECO:0000313" key="3">
    <source>
        <dbReference type="Proteomes" id="UP000026913"/>
    </source>
</evidence>
<gene>
    <name evidence="2" type="ORF">OU5_3153</name>
</gene>
<feature type="transmembrane region" description="Helical" evidence="1">
    <location>
        <begin position="60"/>
        <end position="83"/>
    </location>
</feature>
<dbReference type="EMBL" id="CP005960">
    <property type="protein sequence ID" value="AHZ70232.1"/>
    <property type="molecule type" value="Genomic_DNA"/>
</dbReference>
<organism evidence="2 3">
    <name type="scientific">Pseudomonas mandelii JR-1</name>
    <dbReference type="NCBI Taxonomy" id="1147786"/>
    <lineage>
        <taxon>Bacteria</taxon>
        <taxon>Pseudomonadati</taxon>
        <taxon>Pseudomonadota</taxon>
        <taxon>Gammaproteobacteria</taxon>
        <taxon>Pseudomonadales</taxon>
        <taxon>Pseudomonadaceae</taxon>
        <taxon>Pseudomonas</taxon>
    </lineage>
</organism>
<accession>A0A024EBS0</accession>
<feature type="transmembrane region" description="Helical" evidence="1">
    <location>
        <begin position="36"/>
        <end position="54"/>
    </location>
</feature>
<keyword evidence="1" id="KW-1133">Transmembrane helix</keyword>
<evidence type="ECO:0000313" key="2">
    <source>
        <dbReference type="EMBL" id="AHZ70232.1"/>
    </source>
</evidence>
<evidence type="ECO:0000256" key="1">
    <source>
        <dbReference type="SAM" id="Phobius"/>
    </source>
</evidence>
<reference evidence="2 3" key="1">
    <citation type="journal article" date="2012" name="J. Bacteriol.">
        <title>Genome sequence of cold-adapted Pseudomonas mandelii strain JR-1.</title>
        <authorList>
            <person name="Jang S.H."/>
            <person name="Kim J."/>
            <person name="Kim J."/>
            <person name="Hong S."/>
            <person name="Lee C."/>
        </authorList>
    </citation>
    <scope>NUCLEOTIDE SEQUENCE [LARGE SCALE GENOMIC DNA]</scope>
    <source>
        <strain evidence="2 3">JR-1</strain>
    </source>
</reference>
<protein>
    <recommendedName>
        <fullName evidence="4">HrgC protein</fullName>
    </recommendedName>
</protein>
<name>A0A024EBS0_9PSED</name>
<dbReference type="HOGENOM" id="CLU_128682_2_0_6"/>
<dbReference type="AlphaFoldDB" id="A0A024EBS0"/>
<sequence>MESPAIQPTHWGIKETGMAFTSVVFKNPNTGAMKEAPIGFSWTVFFFGFFPALFRGDFKWAAIMFVVACFTFSLSNLVFMFIYNKLYVKDLIDAGYKAQSIAKGELGYASAKLGFDIPRLEGVAA</sequence>